<dbReference type="STRING" id="2025994.A0A2T3AIM1"/>
<feature type="compositionally biased region" description="Low complexity" evidence="1">
    <location>
        <begin position="329"/>
        <end position="339"/>
    </location>
</feature>
<feature type="compositionally biased region" description="Low complexity" evidence="1">
    <location>
        <begin position="254"/>
        <end position="283"/>
    </location>
</feature>
<gene>
    <name evidence="2" type="ORF">BD289DRAFT_342970</name>
</gene>
<feature type="region of interest" description="Disordered" evidence="1">
    <location>
        <begin position="47"/>
        <end position="124"/>
    </location>
</feature>
<feature type="compositionally biased region" description="Polar residues" evidence="1">
    <location>
        <begin position="76"/>
        <end position="100"/>
    </location>
</feature>
<evidence type="ECO:0000313" key="3">
    <source>
        <dbReference type="Proteomes" id="UP000241462"/>
    </source>
</evidence>
<sequence>LVAALRSVWFYYIACTPCRRVGHRRDIRKEAKRERVIKARLEMEQPGLYRHPNPENTNQYWMEDINMGPSLPKRGVSQNTSQRKLKSSGTEATDRTNGASSPRDRQTSIGSSTHFHSAETASSPTVVAEDYEIRTTLSMSVTDSQDLDWNRKRYEREDEELWGHQMANKAGQRLREVITKGRDTAGRLFETGRPPREREITEDDRSNFYGTPRNPPVNDYHPPVVSSRPSSRNEYRWMMQPPPPAKVMEGKVPVSRSASQVSVASRTSRASRASRRTTTAASHASKEELGLGRLVGERIVKDKIRKGELPNEAEGSIRTARPDTRRSRTGSTLSSMPSQRSHRSHVSARSRSNTTGSSDSSDTIYERRMKKRASKQKKADAAAGSEADDETDTEDRLNGGAEGHAVQRPRLQTIASS</sequence>
<accession>A0A2T3AIM1</accession>
<keyword evidence="3" id="KW-1185">Reference proteome</keyword>
<feature type="region of interest" description="Disordered" evidence="1">
    <location>
        <begin position="306"/>
        <end position="417"/>
    </location>
</feature>
<evidence type="ECO:0000256" key="1">
    <source>
        <dbReference type="SAM" id="MobiDB-lite"/>
    </source>
</evidence>
<dbReference type="EMBL" id="KZ678384">
    <property type="protein sequence ID" value="PSR99353.1"/>
    <property type="molecule type" value="Genomic_DNA"/>
</dbReference>
<reference evidence="2 3" key="1">
    <citation type="journal article" date="2018" name="Mycol. Prog.">
        <title>Coniella lustricola, a new species from submerged detritus.</title>
        <authorList>
            <person name="Raudabaugh D.B."/>
            <person name="Iturriaga T."/>
            <person name="Carver A."/>
            <person name="Mondo S."/>
            <person name="Pangilinan J."/>
            <person name="Lipzen A."/>
            <person name="He G."/>
            <person name="Amirebrahimi M."/>
            <person name="Grigoriev I.V."/>
            <person name="Miller A.N."/>
        </authorList>
    </citation>
    <scope>NUCLEOTIDE SEQUENCE [LARGE SCALE GENOMIC DNA]</scope>
    <source>
        <strain evidence="2 3">B22-T-1</strain>
    </source>
</reference>
<organism evidence="2 3">
    <name type="scientific">Coniella lustricola</name>
    <dbReference type="NCBI Taxonomy" id="2025994"/>
    <lineage>
        <taxon>Eukaryota</taxon>
        <taxon>Fungi</taxon>
        <taxon>Dikarya</taxon>
        <taxon>Ascomycota</taxon>
        <taxon>Pezizomycotina</taxon>
        <taxon>Sordariomycetes</taxon>
        <taxon>Sordariomycetidae</taxon>
        <taxon>Diaporthales</taxon>
        <taxon>Schizoparmaceae</taxon>
        <taxon>Coniella</taxon>
    </lineage>
</organism>
<dbReference type="InParanoid" id="A0A2T3AIM1"/>
<dbReference type="Proteomes" id="UP000241462">
    <property type="component" value="Unassembled WGS sequence"/>
</dbReference>
<dbReference type="OrthoDB" id="506431at2759"/>
<feature type="non-terminal residue" evidence="2">
    <location>
        <position position="1"/>
    </location>
</feature>
<feature type="compositionally biased region" description="Low complexity" evidence="1">
    <location>
        <begin position="349"/>
        <end position="363"/>
    </location>
</feature>
<feature type="region of interest" description="Disordered" evidence="1">
    <location>
        <begin position="205"/>
        <end position="285"/>
    </location>
</feature>
<evidence type="ECO:0000313" key="2">
    <source>
        <dbReference type="EMBL" id="PSR99353.1"/>
    </source>
</evidence>
<feature type="non-terminal residue" evidence="2">
    <location>
        <position position="417"/>
    </location>
</feature>
<name>A0A2T3AIM1_9PEZI</name>
<dbReference type="AlphaFoldDB" id="A0A2T3AIM1"/>
<feature type="compositionally biased region" description="Low complexity" evidence="1">
    <location>
        <begin position="222"/>
        <end position="232"/>
    </location>
</feature>
<feature type="compositionally biased region" description="Polar residues" evidence="1">
    <location>
        <begin position="107"/>
        <end position="124"/>
    </location>
</feature>
<proteinExistence type="predicted"/>
<protein>
    <submittedName>
        <fullName evidence="2">Uncharacterized protein</fullName>
    </submittedName>
</protein>